<dbReference type="Gene3D" id="4.10.240.10">
    <property type="entry name" value="Zn(2)-C6 fungal-type DNA-binding domain"/>
    <property type="match status" value="1"/>
</dbReference>
<dbReference type="InterPro" id="IPR001138">
    <property type="entry name" value="Zn2Cys6_DnaBD"/>
</dbReference>
<name>A0A1E3NL77_9ASCO</name>
<dbReference type="GO" id="GO:0000981">
    <property type="term" value="F:DNA-binding transcription factor activity, RNA polymerase II-specific"/>
    <property type="evidence" value="ECO:0007669"/>
    <property type="project" value="InterPro"/>
</dbReference>
<dbReference type="CDD" id="cd00067">
    <property type="entry name" value="GAL4"/>
    <property type="match status" value="1"/>
</dbReference>
<dbReference type="EMBL" id="KV454004">
    <property type="protein sequence ID" value="ODQ46093.1"/>
    <property type="molecule type" value="Genomic_DNA"/>
</dbReference>
<dbReference type="PROSITE" id="PS50048">
    <property type="entry name" value="ZN2_CY6_FUNGAL_2"/>
    <property type="match status" value="1"/>
</dbReference>
<proteinExistence type="predicted"/>
<dbReference type="SMART" id="SM00066">
    <property type="entry name" value="GAL4"/>
    <property type="match status" value="1"/>
</dbReference>
<dbReference type="PROSITE" id="PS00463">
    <property type="entry name" value="ZN2_CY6_FUNGAL_1"/>
    <property type="match status" value="1"/>
</dbReference>
<dbReference type="PANTHER" id="PTHR37534">
    <property type="entry name" value="TRANSCRIPTIONAL ACTIVATOR PROTEIN UGA3"/>
    <property type="match status" value="1"/>
</dbReference>
<dbReference type="OrthoDB" id="3598904at2759"/>
<protein>
    <recommendedName>
        <fullName evidence="2">Zn(2)-C6 fungal-type domain-containing protein</fullName>
    </recommendedName>
</protein>
<dbReference type="GO" id="GO:0008270">
    <property type="term" value="F:zinc ion binding"/>
    <property type="evidence" value="ECO:0007669"/>
    <property type="project" value="InterPro"/>
</dbReference>
<evidence type="ECO:0000313" key="3">
    <source>
        <dbReference type="EMBL" id="ODQ46093.1"/>
    </source>
</evidence>
<evidence type="ECO:0000256" key="1">
    <source>
        <dbReference type="ARBA" id="ARBA00023242"/>
    </source>
</evidence>
<dbReference type="InterPro" id="IPR036864">
    <property type="entry name" value="Zn2-C6_fun-type_DNA-bd_sf"/>
</dbReference>
<accession>A0A1E3NL77</accession>
<keyword evidence="1" id="KW-0539">Nucleus</keyword>
<dbReference type="GeneID" id="30178230"/>
<evidence type="ECO:0000313" key="4">
    <source>
        <dbReference type="Proteomes" id="UP000094455"/>
    </source>
</evidence>
<sequence>MSVASSDQDTRERPKKTAYRAVTRLPKTRTKTGCFTCRKRKKKCDEKGPVCLGCSRNFLKCVWPSYATETLPKNFTISSCTVDDFESGVPAVASRQAEMETGITAAETASPTSLGDDGPFDEDIPNIPSSLCSVMEVRSYKHKVFYPHTTTIPESIDFVIESISGSGRHRRRTASGVSACESDSTSSSSQFVPSLDDIGVDHHAISQMFSSLYSKSVDSDLPISSSDSDENFYEGLLNYSSKANIPAVSIKNPVIAAFREIFFARGCSYLAKSNLDENPEVSEKYTAAANRHYDNSVVIMSNHAVSYGAKTKTSTGVEHWMVFSMRTLCMADRLMGLISENCISNLISVEGRISSVEANSTLDGLTDCAARNFDKVLFSEVLFCYPFLIYFSKFDSLLEIVPPVKLFQNYNEEMVAIFLDSSSQPAPNLEVNEGSSGWLRNVLNTAVINVLQNLTKMMWLLRMRNSLETDQLNTSLKHLKTDISLIWTTIQTAEIQLDKEDPFVDFAKLSHMSSEILFLAVSDTPINASSPIIGFYLDQFMASYESYLKNSNTHGDTIAKCFFVLPLFVAACAAQTLYQKEFISKELYILSRDLGHDFVEQLMLSVEDAWCAEQNGDATTFSKLVSRDGFASLARV</sequence>
<dbReference type="RefSeq" id="XP_019017206.1">
    <property type="nucleotide sequence ID" value="XM_019161543.1"/>
</dbReference>
<feature type="domain" description="Zn(2)-C6 fungal-type" evidence="2">
    <location>
        <begin position="33"/>
        <end position="63"/>
    </location>
</feature>
<dbReference type="Pfam" id="PF00172">
    <property type="entry name" value="Zn_clus"/>
    <property type="match status" value="1"/>
</dbReference>
<keyword evidence="4" id="KW-1185">Reference proteome</keyword>
<dbReference type="PANTHER" id="PTHR37534:SF46">
    <property type="entry name" value="ZN(II)2CYS6 TRANSCRIPTION FACTOR (EUROFUNG)"/>
    <property type="match status" value="1"/>
</dbReference>
<evidence type="ECO:0000259" key="2">
    <source>
        <dbReference type="PROSITE" id="PS50048"/>
    </source>
</evidence>
<organism evidence="3 4">
    <name type="scientific">Pichia membranifaciens NRRL Y-2026</name>
    <dbReference type="NCBI Taxonomy" id="763406"/>
    <lineage>
        <taxon>Eukaryota</taxon>
        <taxon>Fungi</taxon>
        <taxon>Dikarya</taxon>
        <taxon>Ascomycota</taxon>
        <taxon>Saccharomycotina</taxon>
        <taxon>Pichiomycetes</taxon>
        <taxon>Pichiales</taxon>
        <taxon>Pichiaceae</taxon>
        <taxon>Pichia</taxon>
    </lineage>
</organism>
<gene>
    <name evidence="3" type="ORF">PICMEDRAFT_17318</name>
</gene>
<dbReference type="Proteomes" id="UP000094455">
    <property type="component" value="Unassembled WGS sequence"/>
</dbReference>
<reference evidence="3 4" key="1">
    <citation type="journal article" date="2016" name="Proc. Natl. Acad. Sci. U.S.A.">
        <title>Comparative genomics of biotechnologically important yeasts.</title>
        <authorList>
            <person name="Riley R."/>
            <person name="Haridas S."/>
            <person name="Wolfe K.H."/>
            <person name="Lopes M.R."/>
            <person name="Hittinger C.T."/>
            <person name="Goeker M."/>
            <person name="Salamov A.A."/>
            <person name="Wisecaver J.H."/>
            <person name="Long T.M."/>
            <person name="Calvey C.H."/>
            <person name="Aerts A.L."/>
            <person name="Barry K.W."/>
            <person name="Choi C."/>
            <person name="Clum A."/>
            <person name="Coughlan A.Y."/>
            <person name="Deshpande S."/>
            <person name="Douglass A.P."/>
            <person name="Hanson S.J."/>
            <person name="Klenk H.-P."/>
            <person name="LaButti K.M."/>
            <person name="Lapidus A."/>
            <person name="Lindquist E.A."/>
            <person name="Lipzen A.M."/>
            <person name="Meier-Kolthoff J.P."/>
            <person name="Ohm R.A."/>
            <person name="Otillar R.P."/>
            <person name="Pangilinan J.L."/>
            <person name="Peng Y."/>
            <person name="Rokas A."/>
            <person name="Rosa C.A."/>
            <person name="Scheuner C."/>
            <person name="Sibirny A.A."/>
            <person name="Slot J.C."/>
            <person name="Stielow J.B."/>
            <person name="Sun H."/>
            <person name="Kurtzman C.P."/>
            <person name="Blackwell M."/>
            <person name="Grigoriev I.V."/>
            <person name="Jeffries T.W."/>
        </authorList>
    </citation>
    <scope>NUCLEOTIDE SEQUENCE [LARGE SCALE GENOMIC DNA]</scope>
    <source>
        <strain evidence="3 4">NRRL Y-2026</strain>
    </source>
</reference>
<dbReference type="SUPFAM" id="SSF57701">
    <property type="entry name" value="Zn2/Cys6 DNA-binding domain"/>
    <property type="match status" value="1"/>
</dbReference>
<dbReference type="AlphaFoldDB" id="A0A1E3NL77"/>
<dbReference type="STRING" id="763406.A0A1E3NL77"/>